<accession>A0A5C6VXJ0</accession>
<organism evidence="2 3">
    <name type="scientific">Paraburkholderia azotifigens</name>
    <dbReference type="NCBI Taxonomy" id="2057004"/>
    <lineage>
        <taxon>Bacteria</taxon>
        <taxon>Pseudomonadati</taxon>
        <taxon>Pseudomonadota</taxon>
        <taxon>Betaproteobacteria</taxon>
        <taxon>Burkholderiales</taxon>
        <taxon>Burkholderiaceae</taxon>
        <taxon>Paraburkholderia</taxon>
    </lineage>
</organism>
<feature type="compositionally biased region" description="Low complexity" evidence="1">
    <location>
        <begin position="50"/>
        <end position="64"/>
    </location>
</feature>
<dbReference type="Proteomes" id="UP000321776">
    <property type="component" value="Unassembled WGS sequence"/>
</dbReference>
<evidence type="ECO:0000256" key="1">
    <source>
        <dbReference type="SAM" id="MobiDB-lite"/>
    </source>
</evidence>
<evidence type="ECO:0000313" key="3">
    <source>
        <dbReference type="Proteomes" id="UP000321776"/>
    </source>
</evidence>
<protein>
    <submittedName>
        <fullName evidence="2">Uncharacterized protein</fullName>
    </submittedName>
</protein>
<comment type="caution">
    <text evidence="2">The sequence shown here is derived from an EMBL/GenBank/DDBJ whole genome shotgun (WGS) entry which is preliminary data.</text>
</comment>
<feature type="compositionally biased region" description="Basic and acidic residues" evidence="1">
    <location>
        <begin position="40"/>
        <end position="49"/>
    </location>
</feature>
<evidence type="ECO:0000313" key="2">
    <source>
        <dbReference type="EMBL" id="TXC88225.1"/>
    </source>
</evidence>
<dbReference type="AlphaFoldDB" id="A0A5C6VXJ0"/>
<sequence length="105" mass="11169">MTSTGGVSPLSLLTFFAAAKKVSAAPHRGNANKPEANADASEKKKDIKSTTRTATCKSTTTKAKPAPQRQKTPFPPSMFCPSGRYTKCSVNLAVLTRCPLRRLSG</sequence>
<proteinExistence type="predicted"/>
<gene>
    <name evidence="2" type="ORF">FRZ40_11895</name>
</gene>
<name>A0A5C6VXJ0_9BURK</name>
<feature type="region of interest" description="Disordered" evidence="1">
    <location>
        <begin position="23"/>
        <end position="76"/>
    </location>
</feature>
<reference evidence="2 3" key="1">
    <citation type="journal article" date="2018" name="Int. J. Syst. Evol. Microbiol.">
        <title>Paraburkholderia azotifigens sp. nov., a nitrogen-fixing bacterium isolated from paddy soil.</title>
        <authorList>
            <person name="Choi G.M."/>
            <person name="Im W.T."/>
        </authorList>
    </citation>
    <scope>NUCLEOTIDE SEQUENCE [LARGE SCALE GENOMIC DNA]</scope>
    <source>
        <strain evidence="2 3">NF 2-5-3</strain>
    </source>
</reference>
<dbReference type="EMBL" id="VOQS01000001">
    <property type="protein sequence ID" value="TXC88225.1"/>
    <property type="molecule type" value="Genomic_DNA"/>
</dbReference>